<protein>
    <submittedName>
        <fullName evidence="4">Amidohydrolase family protein</fullName>
    </submittedName>
</protein>
<keyword evidence="5" id="KW-1185">Reference proteome</keyword>
<sequence length="469" mass="49120">MPVPHDVILRGGHVIDPVNGLDGLHDIAIDGGMIAAVGHDLGPAREQVDATGLHVLPGIIDTHVHLSSWLGGAEGHRMLARAGVTTAFDVAGPVGSVMDLAARYGTGLTLACIDYVRPGHTVDTTDPAADELRDHLARARAQGAIGLKVLGGHFPLTAEATARVIAVCAENGAHVAFHAGTLDTPQDMRGLRQALDLAAGHPLHLPHVNAYVRGSQDHILTETMEACRLIEAHPNIWSESYLAPFNGNSAKCANGIPESVATQRNLVKGGYAATSQGMEDAILGGWAHVHMPQDGENLLATGEAALAAWRAADSDIGCSFYVNPPEARINLAIMKRASGRFAIDALATDGGGIPRNDLCERGLALVALNALTLGEFVVKTSAEPARMMGLPGKGHLGIGADGDITLVDLARRQAVSSFGGGRPILRDGVVVGRGATILSPPEAEQHLRDKGLQTRLTPPFQFRPLQPSL</sequence>
<feature type="domain" description="Amidohydrolase-related" evidence="3">
    <location>
        <begin position="60"/>
        <end position="239"/>
    </location>
</feature>
<name>A0A6L6J0W6_9RHOB</name>
<dbReference type="Gene3D" id="2.30.40.10">
    <property type="entry name" value="Urease, subunit C, domain 1"/>
    <property type="match status" value="2"/>
</dbReference>
<dbReference type="InterPro" id="IPR032466">
    <property type="entry name" value="Metal_Hydrolase"/>
</dbReference>
<dbReference type="InterPro" id="IPR050378">
    <property type="entry name" value="Metallo-dep_Hydrolases_sf"/>
</dbReference>
<dbReference type="SUPFAM" id="SSF51338">
    <property type="entry name" value="Composite domain of metallo-dependent hydrolases"/>
    <property type="match status" value="1"/>
</dbReference>
<dbReference type="PANTHER" id="PTHR11647">
    <property type="entry name" value="HYDRANTOINASE/DIHYDROPYRIMIDINASE FAMILY MEMBER"/>
    <property type="match status" value="1"/>
</dbReference>
<dbReference type="InterPro" id="IPR011059">
    <property type="entry name" value="Metal-dep_hydrolase_composite"/>
</dbReference>
<dbReference type="GO" id="GO:0005829">
    <property type="term" value="C:cytosol"/>
    <property type="evidence" value="ECO:0007669"/>
    <property type="project" value="TreeGrafter"/>
</dbReference>
<comment type="caution">
    <text evidence="4">The sequence shown here is derived from an EMBL/GenBank/DDBJ whole genome shotgun (WGS) entry which is preliminary data.</text>
</comment>
<dbReference type="GO" id="GO:0016812">
    <property type="term" value="F:hydrolase activity, acting on carbon-nitrogen (but not peptide) bonds, in cyclic amides"/>
    <property type="evidence" value="ECO:0007669"/>
    <property type="project" value="TreeGrafter"/>
</dbReference>
<comment type="cofactor">
    <cofactor evidence="1">
        <name>Zn(2+)</name>
        <dbReference type="ChEBI" id="CHEBI:29105"/>
    </cofactor>
</comment>
<evidence type="ECO:0000313" key="5">
    <source>
        <dbReference type="Proteomes" id="UP000478740"/>
    </source>
</evidence>
<dbReference type="Pfam" id="PF04909">
    <property type="entry name" value="Amidohydro_2"/>
    <property type="match status" value="1"/>
</dbReference>
<evidence type="ECO:0000256" key="1">
    <source>
        <dbReference type="ARBA" id="ARBA00001947"/>
    </source>
</evidence>
<gene>
    <name evidence="4" type="ORF">GL284_18305</name>
</gene>
<dbReference type="InterPro" id="IPR006680">
    <property type="entry name" value="Amidohydro-rel"/>
</dbReference>
<evidence type="ECO:0000313" key="4">
    <source>
        <dbReference type="EMBL" id="MTH66213.1"/>
    </source>
</evidence>
<evidence type="ECO:0000259" key="3">
    <source>
        <dbReference type="Pfam" id="PF04909"/>
    </source>
</evidence>
<dbReference type="Gene3D" id="3.20.20.140">
    <property type="entry name" value="Metal-dependent hydrolases"/>
    <property type="match status" value="2"/>
</dbReference>
<dbReference type="PANTHER" id="PTHR11647:SF1">
    <property type="entry name" value="COLLAPSIN RESPONSE MEDIATOR PROTEIN"/>
    <property type="match status" value="1"/>
</dbReference>
<dbReference type="Proteomes" id="UP000478740">
    <property type="component" value="Unassembled WGS sequence"/>
</dbReference>
<organism evidence="4 5">
    <name type="scientific">Paracoccus shanxieyensis</name>
    <dbReference type="NCBI Taxonomy" id="2675752"/>
    <lineage>
        <taxon>Bacteria</taxon>
        <taxon>Pseudomonadati</taxon>
        <taxon>Pseudomonadota</taxon>
        <taxon>Alphaproteobacteria</taxon>
        <taxon>Rhodobacterales</taxon>
        <taxon>Paracoccaceae</taxon>
        <taxon>Paracoccus</taxon>
    </lineage>
</organism>
<accession>A0A6L6J0W6</accession>
<reference evidence="4 5" key="1">
    <citation type="submission" date="2019-11" db="EMBL/GenBank/DDBJ databases">
        <authorList>
            <person name="Dong K."/>
        </authorList>
    </citation>
    <scope>NUCLEOTIDE SEQUENCE [LARGE SCALE GENOMIC DNA]</scope>
    <source>
        <strain evidence="4 5">DK608</strain>
    </source>
</reference>
<feature type="compositionally biased region" description="Basic and acidic residues" evidence="2">
    <location>
        <begin position="443"/>
        <end position="452"/>
    </location>
</feature>
<evidence type="ECO:0000256" key="2">
    <source>
        <dbReference type="SAM" id="MobiDB-lite"/>
    </source>
</evidence>
<dbReference type="AlphaFoldDB" id="A0A6L6J0W6"/>
<feature type="region of interest" description="Disordered" evidence="2">
    <location>
        <begin position="441"/>
        <end position="469"/>
    </location>
</feature>
<dbReference type="EMBL" id="WMII01000024">
    <property type="protein sequence ID" value="MTH66213.1"/>
    <property type="molecule type" value="Genomic_DNA"/>
</dbReference>
<dbReference type="SUPFAM" id="SSF51556">
    <property type="entry name" value="Metallo-dependent hydrolases"/>
    <property type="match status" value="1"/>
</dbReference>
<dbReference type="RefSeq" id="WP_155045965.1">
    <property type="nucleotide sequence ID" value="NZ_WMIH01000025.1"/>
</dbReference>
<proteinExistence type="predicted"/>